<dbReference type="InterPro" id="IPR037721">
    <property type="entry name" value="Ferlin"/>
</dbReference>
<dbReference type="Proteomes" id="UP000784294">
    <property type="component" value="Unassembled WGS sequence"/>
</dbReference>
<evidence type="ECO:0000313" key="6">
    <source>
        <dbReference type="EMBL" id="VEL36386.1"/>
    </source>
</evidence>
<dbReference type="GO" id="GO:0016020">
    <property type="term" value="C:membrane"/>
    <property type="evidence" value="ECO:0007669"/>
    <property type="project" value="UniProtKB-SubCell"/>
</dbReference>
<evidence type="ECO:0000256" key="4">
    <source>
        <dbReference type="ARBA" id="ARBA00022989"/>
    </source>
</evidence>
<comment type="subcellular location">
    <subcellularLocation>
        <location evidence="1">Membrane</location>
    </subcellularLocation>
</comment>
<sequence>MVYQSISLCSCHNDDSGSKRDSNSKFYNLSFYFFPTQGTPGQREKVDWCKSLTDPMMPVTDDDNYYYLSYDQRKPCLYLIAYFEDHRARMCVPNIIEKLRNDFAAGLTNVRYLITKHQPGNARHCFRRHLLSFAESLIKVSSQVRSCRGTAPKTLLDREYQTKVRKDLCKIQKRLLLAAKQLSKHDMGSKLREMNSIVRHMTELMQCVSLLDQCNIEYFC</sequence>
<dbReference type="PANTHER" id="PTHR12546">
    <property type="entry name" value="FER-1-LIKE"/>
    <property type="match status" value="1"/>
</dbReference>
<keyword evidence="4" id="KW-1133">Transmembrane helix</keyword>
<dbReference type="PANTHER" id="PTHR12546:SF33">
    <property type="entry name" value="SPERM VESICLE FUSION PROTEIN FER-1"/>
    <property type="match status" value="1"/>
</dbReference>
<keyword evidence="3" id="KW-0677">Repeat</keyword>
<evidence type="ECO:0000313" key="7">
    <source>
        <dbReference type="Proteomes" id="UP000784294"/>
    </source>
</evidence>
<comment type="caution">
    <text evidence="6">The sequence shown here is derived from an EMBL/GenBank/DDBJ whole genome shotgun (WGS) entry which is preliminary data.</text>
</comment>
<dbReference type="GO" id="GO:0007009">
    <property type="term" value="P:plasma membrane organization"/>
    <property type="evidence" value="ECO:0007669"/>
    <property type="project" value="TreeGrafter"/>
</dbReference>
<keyword evidence="2" id="KW-0812">Transmembrane</keyword>
<protein>
    <submittedName>
        <fullName evidence="6">Uncharacterized protein</fullName>
    </submittedName>
</protein>
<organism evidence="6 7">
    <name type="scientific">Protopolystoma xenopodis</name>
    <dbReference type="NCBI Taxonomy" id="117903"/>
    <lineage>
        <taxon>Eukaryota</taxon>
        <taxon>Metazoa</taxon>
        <taxon>Spiralia</taxon>
        <taxon>Lophotrochozoa</taxon>
        <taxon>Platyhelminthes</taxon>
        <taxon>Monogenea</taxon>
        <taxon>Polyopisthocotylea</taxon>
        <taxon>Polystomatidea</taxon>
        <taxon>Polystomatidae</taxon>
        <taxon>Protopolystoma</taxon>
    </lineage>
</organism>
<evidence type="ECO:0000256" key="3">
    <source>
        <dbReference type="ARBA" id="ARBA00022737"/>
    </source>
</evidence>
<evidence type="ECO:0000256" key="1">
    <source>
        <dbReference type="ARBA" id="ARBA00004370"/>
    </source>
</evidence>
<keyword evidence="7" id="KW-1185">Reference proteome</keyword>
<evidence type="ECO:0000256" key="5">
    <source>
        <dbReference type="ARBA" id="ARBA00023136"/>
    </source>
</evidence>
<name>A0A3S5B4S2_9PLAT</name>
<keyword evidence="5" id="KW-0472">Membrane</keyword>
<dbReference type="OrthoDB" id="10059618at2759"/>
<gene>
    <name evidence="6" type="ORF">PXEA_LOCUS29826</name>
</gene>
<dbReference type="EMBL" id="CAAALY010252117">
    <property type="protein sequence ID" value="VEL36386.1"/>
    <property type="molecule type" value="Genomic_DNA"/>
</dbReference>
<dbReference type="AlphaFoldDB" id="A0A3S5B4S2"/>
<proteinExistence type="predicted"/>
<accession>A0A3S5B4S2</accession>
<reference evidence="6" key="1">
    <citation type="submission" date="2018-11" db="EMBL/GenBank/DDBJ databases">
        <authorList>
            <consortium name="Pathogen Informatics"/>
        </authorList>
    </citation>
    <scope>NUCLEOTIDE SEQUENCE</scope>
</reference>
<evidence type="ECO:0000256" key="2">
    <source>
        <dbReference type="ARBA" id="ARBA00022692"/>
    </source>
</evidence>